<gene>
    <name evidence="1" type="ORF">Cenrod_0258</name>
</gene>
<dbReference type="EMBL" id="CP004885">
    <property type="protein sequence ID" value="AGX86385.1"/>
    <property type="molecule type" value="Genomic_DNA"/>
</dbReference>
<dbReference type="AlphaFoldDB" id="U5N559"/>
<dbReference type="Proteomes" id="UP000017184">
    <property type="component" value="Chromosome"/>
</dbReference>
<protein>
    <submittedName>
        <fullName evidence="1">Uncharacterized protein</fullName>
    </submittedName>
</protein>
<name>U5N559_9BURK</name>
<dbReference type="STRING" id="946483.Cenrod_0258"/>
<sequence>MKIMITAIIAGLFCFSTIAGEDKEEKAGDIRIARLLKEQDLKYTVDKDGDFLLYNSAGNDRSQIIFISSDTSELGSLEIREVWAVAYRSKTPLTADIANQLLTQNSKVKLGAWELRKMSNNFVAVFSAKIDANSDGESLLAAILAVTKTADPMEKELTSEDEF</sequence>
<dbReference type="KEGG" id="cbx:Cenrod_0258"/>
<dbReference type="HOGENOM" id="CLU_133119_0_0_4"/>
<dbReference type="eggNOG" id="COG0265">
    <property type="taxonomic scope" value="Bacteria"/>
</dbReference>
<reference evidence="1 2" key="1">
    <citation type="journal article" date="2013" name="Genome Biol.">
        <title>Genomic analysis reveals key aspects of prokaryotic symbiosis in the phototrophic consortium "Chlorochromatium aggregatum".</title>
        <authorList>
            <person name="Liu Z."/>
            <person name="Muller J."/>
            <person name="Li T."/>
            <person name="Alvey R.M."/>
            <person name="Vogl K."/>
            <person name="Frigaard N.U."/>
            <person name="Rockwell N.C."/>
            <person name="Boyd E.S."/>
            <person name="Tomsho L.P."/>
            <person name="Schuster S.C."/>
            <person name="Henke P."/>
            <person name="Rohde M."/>
            <person name="Overmann J."/>
            <person name="Bryant D.A."/>
        </authorList>
    </citation>
    <scope>NUCLEOTIDE SEQUENCE [LARGE SCALE GENOMIC DNA]</scope>
    <source>
        <strain evidence="1">CR</strain>
    </source>
</reference>
<accession>U5N559</accession>
<keyword evidence="2" id="KW-1185">Reference proteome</keyword>
<evidence type="ECO:0000313" key="1">
    <source>
        <dbReference type="EMBL" id="AGX86385.1"/>
    </source>
</evidence>
<dbReference type="RefSeq" id="WP_022771206.1">
    <property type="nucleotide sequence ID" value="NC_022576.1"/>
</dbReference>
<organism evidence="1 2">
    <name type="scientific">Candidatus Symbiobacter mobilis CR</name>
    <dbReference type="NCBI Taxonomy" id="946483"/>
    <lineage>
        <taxon>Bacteria</taxon>
        <taxon>Pseudomonadati</taxon>
        <taxon>Pseudomonadota</taxon>
        <taxon>Betaproteobacteria</taxon>
        <taxon>Burkholderiales</taxon>
        <taxon>Comamonadaceae</taxon>
    </lineage>
</organism>
<evidence type="ECO:0000313" key="2">
    <source>
        <dbReference type="Proteomes" id="UP000017184"/>
    </source>
</evidence>
<proteinExistence type="predicted"/>
<dbReference type="OrthoDB" id="7391647at2"/>